<dbReference type="PROSITE" id="PS51725">
    <property type="entry name" value="ABM"/>
    <property type="match status" value="1"/>
</dbReference>
<dbReference type="GeneID" id="56440473"/>
<name>A0A3B6VKS0_BRAPL</name>
<dbReference type="InterPro" id="IPR011008">
    <property type="entry name" value="Dimeric_a/b-barrel"/>
</dbReference>
<evidence type="ECO:0000313" key="2">
    <source>
        <dbReference type="EMBL" id="AGA66368.1"/>
    </source>
</evidence>
<dbReference type="Gene3D" id="3.30.70.100">
    <property type="match status" value="1"/>
</dbReference>
<organism evidence="2 3">
    <name type="scientific">Brachyspira pilosicoli P43/6/78</name>
    <dbReference type="NCBI Taxonomy" id="1042417"/>
    <lineage>
        <taxon>Bacteria</taxon>
        <taxon>Pseudomonadati</taxon>
        <taxon>Spirochaetota</taxon>
        <taxon>Spirochaetia</taxon>
        <taxon>Brachyspirales</taxon>
        <taxon>Brachyspiraceae</taxon>
        <taxon>Brachyspira</taxon>
    </lineage>
</organism>
<reference evidence="2 3" key="1">
    <citation type="journal article" date="2013" name="Genome Announc.">
        <title>Complete Genome Sequence of the Porcine Strain Brachyspira pilosicoli P43/6/78(T.).</title>
        <authorList>
            <person name="Lin C."/>
            <person name="den Bakker H.C."/>
            <person name="Suzuki H."/>
            <person name="Lefebure T."/>
            <person name="Ponnala L."/>
            <person name="Sun Q."/>
            <person name="Stanhope M.J."/>
            <person name="Wiedmann M."/>
            <person name="Duhamel G.E."/>
        </authorList>
    </citation>
    <scope>NUCLEOTIDE SEQUENCE [LARGE SCALE GENOMIC DNA]</scope>
    <source>
        <strain evidence="2 3">P43/6/78</strain>
    </source>
</reference>
<dbReference type="InterPro" id="IPR007138">
    <property type="entry name" value="ABM_dom"/>
</dbReference>
<dbReference type="GO" id="GO:0016787">
    <property type="term" value="F:hydrolase activity"/>
    <property type="evidence" value="ECO:0007669"/>
    <property type="project" value="UniProtKB-KW"/>
</dbReference>
<dbReference type="RefSeq" id="WP_013244844.1">
    <property type="nucleotide sequence ID" value="NC_019908.1"/>
</dbReference>
<evidence type="ECO:0000313" key="3">
    <source>
        <dbReference type="Proteomes" id="UP000010793"/>
    </source>
</evidence>
<dbReference type="AlphaFoldDB" id="A0A3B6VKS0"/>
<sequence length="95" mass="11072">MIKIVAKNYIKKDKKDDFLKLAKELIIESRKEDGCIAYDIYESIDGLCLTFIEEWKDEEAIKSHNSSNHFITIVPKLAEFLDGEMDVTLYKKINI</sequence>
<accession>A0A3B6VKS0</accession>
<dbReference type="PANTHER" id="PTHR33336">
    <property type="entry name" value="QUINOL MONOOXYGENASE YGIN-RELATED"/>
    <property type="match status" value="1"/>
</dbReference>
<evidence type="ECO:0000259" key="1">
    <source>
        <dbReference type="PROSITE" id="PS51725"/>
    </source>
</evidence>
<dbReference type="SUPFAM" id="SSF54909">
    <property type="entry name" value="Dimeric alpha+beta barrel"/>
    <property type="match status" value="1"/>
</dbReference>
<dbReference type="InterPro" id="IPR050744">
    <property type="entry name" value="AI-2_Isomerase_LsrG"/>
</dbReference>
<dbReference type="EMBL" id="CP002873">
    <property type="protein sequence ID" value="AGA66368.1"/>
    <property type="molecule type" value="Genomic_DNA"/>
</dbReference>
<dbReference type="PANTHER" id="PTHR33336:SF15">
    <property type="entry name" value="ABM DOMAIN-CONTAINING PROTEIN"/>
    <property type="match status" value="1"/>
</dbReference>
<dbReference type="Pfam" id="PF03992">
    <property type="entry name" value="ABM"/>
    <property type="match status" value="1"/>
</dbReference>
<keyword evidence="2" id="KW-0378">Hydrolase</keyword>
<proteinExistence type="predicted"/>
<protein>
    <submittedName>
        <fullName evidence="2">Peptidyl-tRNA hydrolase</fullName>
    </submittedName>
</protein>
<gene>
    <name evidence="2" type="ORF">BPP43_05600</name>
</gene>
<dbReference type="KEGG" id="bpip:BPP43_05600"/>
<keyword evidence="3" id="KW-1185">Reference proteome</keyword>
<dbReference type="Proteomes" id="UP000010793">
    <property type="component" value="Chromosome"/>
</dbReference>
<feature type="domain" description="ABM" evidence="1">
    <location>
        <begin position="2"/>
        <end position="89"/>
    </location>
</feature>